<feature type="domain" description="AMP-binding enzyme C-terminal" evidence="4">
    <location>
        <begin position="157"/>
        <end position="235"/>
    </location>
</feature>
<dbReference type="PANTHER" id="PTHR43767:SF1">
    <property type="entry name" value="NONRIBOSOMAL PEPTIDE SYNTHASE PES1 (EUROFUNG)-RELATED"/>
    <property type="match status" value="1"/>
</dbReference>
<evidence type="ECO:0008006" key="7">
    <source>
        <dbReference type="Google" id="ProtNLM"/>
    </source>
</evidence>
<dbReference type="InterPro" id="IPR050237">
    <property type="entry name" value="ATP-dep_AMP-bd_enzyme"/>
</dbReference>
<dbReference type="FunFam" id="3.30.300.30:FF:000008">
    <property type="entry name" value="2,3-dihydroxybenzoate-AMP ligase"/>
    <property type="match status" value="1"/>
</dbReference>
<dbReference type="Gene3D" id="3.40.50.12780">
    <property type="entry name" value="N-terminal domain of ligase-like"/>
    <property type="match status" value="1"/>
</dbReference>
<dbReference type="InterPro" id="IPR045851">
    <property type="entry name" value="AMP-bd_C_sf"/>
</dbReference>
<dbReference type="Proteomes" id="UP000297736">
    <property type="component" value="Unassembled WGS sequence"/>
</dbReference>
<comment type="caution">
    <text evidence="5">The sequence shown here is derived from an EMBL/GenBank/DDBJ whole genome shotgun (WGS) entry which is preliminary data.</text>
</comment>
<evidence type="ECO:0000256" key="1">
    <source>
        <dbReference type="ARBA" id="ARBA00006432"/>
    </source>
</evidence>
<feature type="domain" description="AMP-dependent synthetase/ligase" evidence="3">
    <location>
        <begin position="26"/>
        <end position="106"/>
    </location>
</feature>
<comment type="similarity">
    <text evidence="1">Belongs to the ATP-dependent AMP-binding enzyme family.</text>
</comment>
<evidence type="ECO:0000313" key="5">
    <source>
        <dbReference type="EMBL" id="TGD37718.1"/>
    </source>
</evidence>
<sequence length="258" mass="27944">MTSRGAYLSPVVSDRFYTLIYDEPNKFEEKAGIYIGQGYGLTETCAQAAIVPPGMRAPVDPDSGNLSCGLPQPDTMIRILDDLGEPLGPNEIGEVAISGPEVVSEYINNTKATSEQIPDGELRTGDVGYMNDEGWLFIVDRKKDMINASGFKVWPREVEDVLYTHPAIQEAAVVGIPDDYRGESVAAFVTLQPGPEADTVSEDEIVAFCREKLASYKAPRQVTIIDELPKTSSGKVLRRTIRADAVAAAQEAKTSAAD</sequence>
<dbReference type="EMBL" id="RHFF01000014">
    <property type="protein sequence ID" value="TGD37718.1"/>
    <property type="molecule type" value="Genomic_DNA"/>
</dbReference>
<dbReference type="InterPro" id="IPR042099">
    <property type="entry name" value="ANL_N_sf"/>
</dbReference>
<evidence type="ECO:0000259" key="3">
    <source>
        <dbReference type="Pfam" id="PF00501"/>
    </source>
</evidence>
<dbReference type="InterPro" id="IPR000873">
    <property type="entry name" value="AMP-dep_synth/lig_dom"/>
</dbReference>
<dbReference type="Pfam" id="PF13193">
    <property type="entry name" value="AMP-binding_C"/>
    <property type="match status" value="1"/>
</dbReference>
<name>A0A4Z0KK19_BREAU</name>
<dbReference type="Pfam" id="PF00501">
    <property type="entry name" value="AMP-binding"/>
    <property type="match status" value="1"/>
</dbReference>
<evidence type="ECO:0000313" key="6">
    <source>
        <dbReference type="Proteomes" id="UP000297736"/>
    </source>
</evidence>
<dbReference type="Gene3D" id="3.30.300.30">
    <property type="match status" value="1"/>
</dbReference>
<dbReference type="InterPro" id="IPR025110">
    <property type="entry name" value="AMP-bd_C"/>
</dbReference>
<evidence type="ECO:0000256" key="2">
    <source>
        <dbReference type="ARBA" id="ARBA00022598"/>
    </source>
</evidence>
<gene>
    <name evidence="5" type="ORF">EB834_14190</name>
</gene>
<organism evidence="5 6">
    <name type="scientific">Brevibacterium aurantiacum</name>
    <dbReference type="NCBI Taxonomy" id="273384"/>
    <lineage>
        <taxon>Bacteria</taxon>
        <taxon>Bacillati</taxon>
        <taxon>Actinomycetota</taxon>
        <taxon>Actinomycetes</taxon>
        <taxon>Micrococcales</taxon>
        <taxon>Brevibacteriaceae</taxon>
        <taxon>Brevibacterium</taxon>
    </lineage>
</organism>
<dbReference type="GO" id="GO:0016878">
    <property type="term" value="F:acid-thiol ligase activity"/>
    <property type="evidence" value="ECO:0007669"/>
    <property type="project" value="UniProtKB-ARBA"/>
</dbReference>
<dbReference type="PANTHER" id="PTHR43767">
    <property type="entry name" value="LONG-CHAIN-FATTY-ACID--COA LIGASE"/>
    <property type="match status" value="1"/>
</dbReference>
<proteinExistence type="inferred from homology"/>
<dbReference type="AlphaFoldDB" id="A0A4Z0KK19"/>
<keyword evidence="2" id="KW-0436">Ligase</keyword>
<reference evidence="5 6" key="1">
    <citation type="submission" date="2018-10" db="EMBL/GenBank/DDBJ databases">
        <title>Brevibacterium genomes from Austrain hard cheese rinds.</title>
        <authorList>
            <person name="Anast J.M."/>
            <person name="Dzieciol M."/>
            <person name="Schultz D.L."/>
            <person name="Mann E."/>
            <person name="Wagner M."/>
            <person name="Schmitz-Esser S."/>
        </authorList>
    </citation>
    <scope>NUCLEOTIDE SEQUENCE [LARGE SCALE GENOMIC DNA]</scope>
    <source>
        <strain evidence="5 6">L261</strain>
    </source>
</reference>
<evidence type="ECO:0000259" key="4">
    <source>
        <dbReference type="Pfam" id="PF13193"/>
    </source>
</evidence>
<protein>
    <recommendedName>
        <fullName evidence="7">Long-chain-fatty-acid--CoA ligase</fullName>
    </recommendedName>
</protein>
<accession>A0A4Z0KK19</accession>
<dbReference type="SUPFAM" id="SSF56801">
    <property type="entry name" value="Acetyl-CoA synthetase-like"/>
    <property type="match status" value="1"/>
</dbReference>